<evidence type="ECO:0000313" key="3">
    <source>
        <dbReference type="Proteomes" id="UP000319160"/>
    </source>
</evidence>
<evidence type="ECO:0000256" key="1">
    <source>
        <dbReference type="SAM" id="MobiDB-lite"/>
    </source>
</evidence>
<gene>
    <name evidence="2" type="ORF">FHL15_007252</name>
</gene>
<feature type="region of interest" description="Disordered" evidence="1">
    <location>
        <begin position="89"/>
        <end position="135"/>
    </location>
</feature>
<keyword evidence="3" id="KW-1185">Reference proteome</keyword>
<protein>
    <submittedName>
        <fullName evidence="2">Uncharacterized protein</fullName>
    </submittedName>
</protein>
<evidence type="ECO:0000313" key="2">
    <source>
        <dbReference type="EMBL" id="TRX91933.1"/>
    </source>
</evidence>
<name>A0A553HVG9_9PEZI</name>
<feature type="compositionally biased region" description="Basic and acidic residues" evidence="1">
    <location>
        <begin position="59"/>
        <end position="75"/>
    </location>
</feature>
<sequence>MPAPEDIADTVTFAQSPHWLRLIARPVDTASVRARDGFQYVSTSRIDPNLMQRLSQGKEVARSTSENRNHDRTDMQLRRPFNIRADTSWRKIGGRGKETTFSEISAPTSSDHQRMNEEQRKQNRGDTSNMPPQVVVEKSDFNKSPAREKSDVPHRHHSAGFHSFHHIAEHLSSAVGHNAYDLVRGRSEKETRPVSSKTSVKRSPYLRPLTKPKPVTRIDSFHWTQDTVPPGHPGHSGGEMQRPPLTEAATKASKHQLNENVDKETVHKAMNSTLEGTITPFKPKETLSDLNLSRRNAQPRTLRLVSTPPWLKNPTKEAADATAPLHHVDVKSHEADWNDHAYAPGTAVDDWSGHLAVRSINSIRKADTPEERRLPPIRTHNSPSMEATVPEPSHMTPKIHIDRTPSEYKRQYTPISVSKRRKIFESVQDHADTASSVKKASHKHAQLHQEATNRSFASTSHQSDQEPESKRFAEQSSELEIAKPMPIAPPNHECNWKERYVALTAEIRQLKAEMSARASLMSSDILTPRNEQQRDNLDLLAVTVILHSRDRDDIVINTDVARDVGSSNV</sequence>
<feature type="region of interest" description="Disordered" evidence="1">
    <location>
        <begin position="373"/>
        <end position="399"/>
    </location>
</feature>
<comment type="caution">
    <text evidence="2">The sequence shown here is derived from an EMBL/GenBank/DDBJ whole genome shotgun (WGS) entry which is preliminary data.</text>
</comment>
<dbReference type="AlphaFoldDB" id="A0A553HVG9"/>
<proteinExistence type="predicted"/>
<accession>A0A553HVG9</accession>
<dbReference type="Proteomes" id="UP000319160">
    <property type="component" value="Unassembled WGS sequence"/>
</dbReference>
<feature type="region of interest" description="Disordered" evidence="1">
    <location>
        <begin position="56"/>
        <end position="75"/>
    </location>
</feature>
<feature type="compositionally biased region" description="Basic and acidic residues" evidence="1">
    <location>
        <begin position="463"/>
        <end position="473"/>
    </location>
</feature>
<dbReference type="EMBL" id="VFLP01000041">
    <property type="protein sequence ID" value="TRX91933.1"/>
    <property type="molecule type" value="Genomic_DNA"/>
</dbReference>
<feature type="compositionally biased region" description="Polar residues" evidence="1">
    <location>
        <begin position="449"/>
        <end position="462"/>
    </location>
</feature>
<dbReference type="OrthoDB" id="5209965at2759"/>
<feature type="compositionally biased region" description="Basic and acidic residues" evidence="1">
    <location>
        <begin position="111"/>
        <end position="124"/>
    </location>
</feature>
<feature type="region of interest" description="Disordered" evidence="1">
    <location>
        <begin position="428"/>
        <end position="477"/>
    </location>
</feature>
<reference evidence="3" key="1">
    <citation type="submission" date="2019-06" db="EMBL/GenBank/DDBJ databases">
        <title>Draft genome sequence of the griseofulvin-producing fungus Xylaria cubensis strain G536.</title>
        <authorList>
            <person name="Mead M.E."/>
            <person name="Raja H.A."/>
            <person name="Steenwyk J.L."/>
            <person name="Knowles S.L."/>
            <person name="Oberlies N.H."/>
            <person name="Rokas A."/>
        </authorList>
    </citation>
    <scope>NUCLEOTIDE SEQUENCE [LARGE SCALE GENOMIC DNA]</scope>
    <source>
        <strain evidence="3">G536</strain>
    </source>
</reference>
<feature type="compositionally biased region" description="Polar residues" evidence="1">
    <location>
        <begin position="101"/>
        <end position="110"/>
    </location>
</feature>
<organism evidence="2 3">
    <name type="scientific">Xylaria flabelliformis</name>
    <dbReference type="NCBI Taxonomy" id="2512241"/>
    <lineage>
        <taxon>Eukaryota</taxon>
        <taxon>Fungi</taxon>
        <taxon>Dikarya</taxon>
        <taxon>Ascomycota</taxon>
        <taxon>Pezizomycotina</taxon>
        <taxon>Sordariomycetes</taxon>
        <taxon>Xylariomycetidae</taxon>
        <taxon>Xylariales</taxon>
        <taxon>Xylariaceae</taxon>
        <taxon>Xylaria</taxon>
    </lineage>
</organism>
<dbReference type="STRING" id="2512241.A0A553HVG9"/>
<feature type="region of interest" description="Disordered" evidence="1">
    <location>
        <begin position="184"/>
        <end position="261"/>
    </location>
</feature>